<keyword evidence="1" id="KW-1133">Transmembrane helix</keyword>
<evidence type="ECO:0000256" key="1">
    <source>
        <dbReference type="SAM" id="Phobius"/>
    </source>
</evidence>
<sequence length="58" mass="6620">MNTLDSYNVTPTVQPGKLQLFDSQQNNTTVLYVLYWLVIAASCHFNIANMPFPSPCRR</sequence>
<evidence type="ECO:0000313" key="3">
    <source>
        <dbReference type="Proteomes" id="UP000799437"/>
    </source>
</evidence>
<name>A0A6A6VVU3_9PEZI</name>
<dbReference type="EMBL" id="ML996584">
    <property type="protein sequence ID" value="KAF2753361.1"/>
    <property type="molecule type" value="Genomic_DNA"/>
</dbReference>
<evidence type="ECO:0000313" key="2">
    <source>
        <dbReference type="EMBL" id="KAF2753361.1"/>
    </source>
</evidence>
<dbReference type="AlphaFoldDB" id="A0A6A6VVU3"/>
<dbReference type="Proteomes" id="UP000799437">
    <property type="component" value="Unassembled WGS sequence"/>
</dbReference>
<dbReference type="RefSeq" id="XP_033595812.1">
    <property type="nucleotide sequence ID" value="XM_033744856.1"/>
</dbReference>
<feature type="transmembrane region" description="Helical" evidence="1">
    <location>
        <begin position="30"/>
        <end position="48"/>
    </location>
</feature>
<keyword evidence="1" id="KW-0812">Transmembrane</keyword>
<protein>
    <submittedName>
        <fullName evidence="2">Uncharacterized protein</fullName>
    </submittedName>
</protein>
<reference evidence="2" key="1">
    <citation type="journal article" date="2020" name="Stud. Mycol.">
        <title>101 Dothideomycetes genomes: a test case for predicting lifestyles and emergence of pathogens.</title>
        <authorList>
            <person name="Haridas S."/>
            <person name="Albert R."/>
            <person name="Binder M."/>
            <person name="Bloem J."/>
            <person name="Labutti K."/>
            <person name="Salamov A."/>
            <person name="Andreopoulos B."/>
            <person name="Baker S."/>
            <person name="Barry K."/>
            <person name="Bills G."/>
            <person name="Bluhm B."/>
            <person name="Cannon C."/>
            <person name="Castanera R."/>
            <person name="Culley D."/>
            <person name="Daum C."/>
            <person name="Ezra D."/>
            <person name="Gonzalez J."/>
            <person name="Henrissat B."/>
            <person name="Kuo A."/>
            <person name="Liang C."/>
            <person name="Lipzen A."/>
            <person name="Lutzoni F."/>
            <person name="Magnuson J."/>
            <person name="Mondo S."/>
            <person name="Nolan M."/>
            <person name="Ohm R."/>
            <person name="Pangilinan J."/>
            <person name="Park H.-J."/>
            <person name="Ramirez L."/>
            <person name="Alfaro M."/>
            <person name="Sun H."/>
            <person name="Tritt A."/>
            <person name="Yoshinaga Y."/>
            <person name="Zwiers L.-H."/>
            <person name="Turgeon B."/>
            <person name="Goodwin S."/>
            <person name="Spatafora J."/>
            <person name="Crous P."/>
            <person name="Grigoriev I."/>
        </authorList>
    </citation>
    <scope>NUCLEOTIDE SEQUENCE</scope>
    <source>
        <strain evidence="2">CBS 121739</strain>
    </source>
</reference>
<keyword evidence="1" id="KW-0472">Membrane</keyword>
<proteinExistence type="predicted"/>
<accession>A0A6A6VVU3</accession>
<keyword evidence="3" id="KW-1185">Reference proteome</keyword>
<dbReference type="GeneID" id="54485910"/>
<organism evidence="2 3">
    <name type="scientific">Pseudovirgaria hyperparasitica</name>
    <dbReference type="NCBI Taxonomy" id="470096"/>
    <lineage>
        <taxon>Eukaryota</taxon>
        <taxon>Fungi</taxon>
        <taxon>Dikarya</taxon>
        <taxon>Ascomycota</taxon>
        <taxon>Pezizomycotina</taxon>
        <taxon>Dothideomycetes</taxon>
        <taxon>Dothideomycetes incertae sedis</taxon>
        <taxon>Acrospermales</taxon>
        <taxon>Acrospermaceae</taxon>
        <taxon>Pseudovirgaria</taxon>
    </lineage>
</organism>
<gene>
    <name evidence="2" type="ORF">EJ05DRAFT_480378</name>
</gene>